<dbReference type="Pfam" id="PF18913">
    <property type="entry name" value="FBPase_C"/>
    <property type="match status" value="1"/>
</dbReference>
<dbReference type="Gene3D" id="3.40.190.80">
    <property type="match status" value="1"/>
</dbReference>
<dbReference type="GO" id="GO:0005975">
    <property type="term" value="P:carbohydrate metabolic process"/>
    <property type="evidence" value="ECO:0007669"/>
    <property type="project" value="InterPro"/>
</dbReference>
<protein>
    <recommendedName>
        <fullName evidence="1">Fructose-1-6-bisphosphatase class 1 C-terminal domain-containing protein</fullName>
    </recommendedName>
</protein>
<evidence type="ECO:0000259" key="1">
    <source>
        <dbReference type="Pfam" id="PF18913"/>
    </source>
</evidence>
<dbReference type="GO" id="GO:0042578">
    <property type="term" value="F:phosphoric ester hydrolase activity"/>
    <property type="evidence" value="ECO:0007669"/>
    <property type="project" value="InterPro"/>
</dbReference>
<dbReference type="AlphaFoldDB" id="A0A9Q0L465"/>
<comment type="caution">
    <text evidence="2">The sequence shown here is derived from an EMBL/GenBank/DDBJ whole genome shotgun (WGS) entry which is preliminary data.</text>
</comment>
<dbReference type="InterPro" id="IPR020548">
    <property type="entry name" value="Fructose_bisphosphatase_AS"/>
</dbReference>
<accession>A0A9Q0L465</accession>
<proteinExistence type="predicted"/>
<dbReference type="OrthoDB" id="10256725at2759"/>
<dbReference type="PROSITE" id="PS00124">
    <property type="entry name" value="FBPASE"/>
    <property type="match status" value="1"/>
</dbReference>
<dbReference type="Proteomes" id="UP001141806">
    <property type="component" value="Unassembled WGS sequence"/>
</dbReference>
<gene>
    <name evidence="2" type="ORF">NE237_032876</name>
</gene>
<evidence type="ECO:0000313" key="3">
    <source>
        <dbReference type="Proteomes" id="UP001141806"/>
    </source>
</evidence>
<name>A0A9Q0L465_9MAGN</name>
<sequence length="152" mass="17158">MGIYGPHTMYVLALEGYSVTHELLLLDEEEMHIAVHWKNGVDVNQIIVKEKGVFTNVILPSSNKAKLRLLFEVAPLGFLNENVGGYSSDGTMYEKSWRGYETMINAEVEYILTWVDMCMVVDILFLYFLSVPPSFPSSSTKGCASVLFIKKH</sequence>
<evidence type="ECO:0000313" key="2">
    <source>
        <dbReference type="EMBL" id="KAJ4982039.1"/>
    </source>
</evidence>
<keyword evidence="3" id="KW-1185">Reference proteome</keyword>
<reference evidence="2" key="1">
    <citation type="journal article" date="2023" name="Plant J.">
        <title>The genome of the king protea, Protea cynaroides.</title>
        <authorList>
            <person name="Chang J."/>
            <person name="Duong T.A."/>
            <person name="Schoeman C."/>
            <person name="Ma X."/>
            <person name="Roodt D."/>
            <person name="Barker N."/>
            <person name="Li Z."/>
            <person name="Van de Peer Y."/>
            <person name="Mizrachi E."/>
        </authorList>
    </citation>
    <scope>NUCLEOTIDE SEQUENCE</scope>
    <source>
        <tissue evidence="2">Young leaves</tissue>
    </source>
</reference>
<dbReference type="EMBL" id="JAMYWD010000001">
    <property type="protein sequence ID" value="KAJ4982039.1"/>
    <property type="molecule type" value="Genomic_DNA"/>
</dbReference>
<organism evidence="2 3">
    <name type="scientific">Protea cynaroides</name>
    <dbReference type="NCBI Taxonomy" id="273540"/>
    <lineage>
        <taxon>Eukaryota</taxon>
        <taxon>Viridiplantae</taxon>
        <taxon>Streptophyta</taxon>
        <taxon>Embryophyta</taxon>
        <taxon>Tracheophyta</taxon>
        <taxon>Spermatophyta</taxon>
        <taxon>Magnoliopsida</taxon>
        <taxon>Proteales</taxon>
        <taxon>Proteaceae</taxon>
        <taxon>Protea</taxon>
    </lineage>
</organism>
<feature type="domain" description="Fructose-1-6-bisphosphatase class 1 C-terminal" evidence="1">
    <location>
        <begin position="42"/>
        <end position="91"/>
    </location>
</feature>
<dbReference type="SUPFAM" id="SSF56655">
    <property type="entry name" value="Carbohydrate phosphatase"/>
    <property type="match status" value="1"/>
</dbReference>
<dbReference type="InterPro" id="IPR044015">
    <property type="entry name" value="FBPase_C_dom"/>
</dbReference>